<dbReference type="Pfam" id="PF23559">
    <property type="entry name" value="WHD_DRP"/>
    <property type="match status" value="1"/>
</dbReference>
<dbReference type="GO" id="GO:0042742">
    <property type="term" value="P:defense response to bacterium"/>
    <property type="evidence" value="ECO:0007669"/>
    <property type="project" value="UniProtKB-ARBA"/>
</dbReference>
<feature type="domain" description="Disease resistance N-terminal" evidence="9">
    <location>
        <begin position="16"/>
        <end position="107"/>
    </location>
</feature>
<dbReference type="Gene3D" id="1.10.10.10">
    <property type="entry name" value="Winged helix-like DNA-binding domain superfamily/Winged helix DNA-binding domain"/>
    <property type="match status" value="1"/>
</dbReference>
<feature type="domain" description="NB-ARC" evidence="8">
    <location>
        <begin position="182"/>
        <end position="354"/>
    </location>
</feature>
<evidence type="ECO:0000256" key="2">
    <source>
        <dbReference type="ARBA" id="ARBA00022614"/>
    </source>
</evidence>
<dbReference type="Proteomes" id="UP000026960">
    <property type="component" value="Chromosome 11"/>
</dbReference>
<organism evidence="12">
    <name type="scientific">Oryza barthii</name>
    <dbReference type="NCBI Taxonomy" id="65489"/>
    <lineage>
        <taxon>Eukaryota</taxon>
        <taxon>Viridiplantae</taxon>
        <taxon>Streptophyta</taxon>
        <taxon>Embryophyta</taxon>
        <taxon>Tracheophyta</taxon>
        <taxon>Spermatophyta</taxon>
        <taxon>Magnoliopsida</taxon>
        <taxon>Liliopsida</taxon>
        <taxon>Poales</taxon>
        <taxon>Poaceae</taxon>
        <taxon>BOP clade</taxon>
        <taxon>Oryzoideae</taxon>
        <taxon>Oryzeae</taxon>
        <taxon>Oryzinae</taxon>
        <taxon>Oryza</taxon>
    </lineage>
</organism>
<evidence type="ECO:0000256" key="1">
    <source>
        <dbReference type="ARBA" id="ARBA00008894"/>
    </source>
</evidence>
<dbReference type="FunFam" id="3.40.50.300:FF:001091">
    <property type="entry name" value="Probable disease resistance protein At1g61300"/>
    <property type="match status" value="1"/>
</dbReference>
<keyword evidence="5" id="KW-0611">Plant defense</keyword>
<dbReference type="GO" id="GO:0009626">
    <property type="term" value="P:plant-type hypersensitive response"/>
    <property type="evidence" value="ECO:0007669"/>
    <property type="project" value="UniProtKB-ARBA"/>
</dbReference>
<comment type="similarity">
    <text evidence="1">Belongs to the disease resistance NB-LRR family.</text>
</comment>
<evidence type="ECO:0000256" key="3">
    <source>
        <dbReference type="ARBA" id="ARBA00022737"/>
    </source>
</evidence>
<accession>A0A0D3HJY0</accession>
<evidence type="ECO:0000259" key="8">
    <source>
        <dbReference type="Pfam" id="PF00931"/>
    </source>
</evidence>
<keyword evidence="6 7" id="KW-0175">Coiled coil</keyword>
<dbReference type="Pfam" id="PF23598">
    <property type="entry name" value="LRR_14"/>
    <property type="match status" value="1"/>
</dbReference>
<dbReference type="AlphaFoldDB" id="A0A0D3HJY0"/>
<dbReference type="EnsemblPlants" id="OBART11G07710.1">
    <property type="protein sequence ID" value="OBART11G07710.1"/>
    <property type="gene ID" value="OBART11G07710"/>
</dbReference>
<reference evidence="12" key="1">
    <citation type="journal article" date="2009" name="Rice">
        <title>De Novo Next Generation Sequencing of Plant Genomes.</title>
        <authorList>
            <person name="Rounsley S."/>
            <person name="Marri P.R."/>
            <person name="Yu Y."/>
            <person name="He R."/>
            <person name="Sisneros N."/>
            <person name="Goicoechea J.L."/>
            <person name="Lee S.J."/>
            <person name="Angelova A."/>
            <person name="Kudrna D."/>
            <person name="Luo M."/>
            <person name="Affourtit J."/>
            <person name="Desany B."/>
            <person name="Knight J."/>
            <person name="Niazi F."/>
            <person name="Egholm M."/>
            <person name="Wing R.A."/>
        </authorList>
    </citation>
    <scope>NUCLEOTIDE SEQUENCE [LARGE SCALE GENOMIC DNA]</scope>
    <source>
        <strain evidence="12">cv. IRGC 105608</strain>
    </source>
</reference>
<evidence type="ECO:0000259" key="10">
    <source>
        <dbReference type="Pfam" id="PF23559"/>
    </source>
</evidence>
<dbReference type="Gene3D" id="3.80.10.10">
    <property type="entry name" value="Ribonuclease Inhibitor"/>
    <property type="match status" value="1"/>
</dbReference>
<feature type="domain" description="Disease resistance R13L4/SHOC-2-like LRR" evidence="11">
    <location>
        <begin position="559"/>
        <end position="922"/>
    </location>
</feature>
<evidence type="ECO:0000259" key="9">
    <source>
        <dbReference type="Pfam" id="PF18052"/>
    </source>
</evidence>
<evidence type="ECO:0000256" key="7">
    <source>
        <dbReference type="SAM" id="Coils"/>
    </source>
</evidence>
<feature type="coiled-coil region" evidence="7">
    <location>
        <begin position="28"/>
        <end position="55"/>
    </location>
</feature>
<dbReference type="Pfam" id="PF18052">
    <property type="entry name" value="Rx_N"/>
    <property type="match status" value="1"/>
</dbReference>
<evidence type="ECO:0000256" key="5">
    <source>
        <dbReference type="ARBA" id="ARBA00022821"/>
    </source>
</evidence>
<keyword evidence="2" id="KW-0433">Leucine-rich repeat</keyword>
<sequence length="940" mass="107851">MGGVMEKILVSALMGVMSPLLGKLTNLIEKEYKEMKGVRKQLEQLRKELMAIDIALNKYAAMENQDTQMKGWIAEVRELAYDMEDIIDLFTYRVDHEPPDNTTTAVKRVIHKTLRKVKKFHHRHKFAKEIKELHVLVNEAYKRQKRYRIDKGASSKLHTKIDPRLPALYVEVEKLVGIEGPSNEIIDWFIREDKEPTRLRKIVSIVGQGGSGKTTLAKQVYEKIKGQFSFSAFLTVSQTPNMNNLLRELLSQIKSNEPMESYSDQQVVDKLRAELKEKRYIVVIDDIWKKSAWETIQCALPKSACASRIITTTRIKSVAEFCCTSNEDFVYQMKQLSKADSENLFLKRTFRAEDECPNHLKGIMTKILHKCDGLPLAIITLASLLADKPKIKEEWERVVNYMDSINEKDNSLEVMDKILSLSYNDLPHHLKNCLLYLSTFLEDHEIDKDILVWRWIAEGFVTTKQGFTLEEVAESYFYELINRSLIQHIQIKPYGEGGCRVHDIVLNFLIFRSTEENFFTKLDGQDLPSSHSRIRRLLVWNKQENARATSQGTLDLSNLRSIDIRHDDGWMMSRLLNLPVLRVLNLEGIALCNSNLDCIVSLFHLRYLGLRRSRIGSLPVQIGKLECLQTLDLSDTPVLELPESIIQLKKLMRLVGNHLILPDGFGNMESLHELGVLCGYRSSINFVNFGKDLQLLRNLRVLRVRFFPEGTSNYHLETRKEALMSSLCKLGGNNLRALYISNHIGSGDCFADSWCPLPRFLQKFVCYSKHSFSTFPKWICPSLSSLTYLDFKVKRMEGGDLRILEDLPALIALYLQVDEVPRDGVMISHGAFQCLERLRFYNRNGPGLVLKGGMPKLEWLSLAFHGGRAQSTYGSLEVSIRQMSSLKYINLIVHVISGNESDIKNFNSVIYEQVRILPHRPEANIKFCSVEPPQQAQKST</sequence>
<protein>
    <recommendedName>
        <fullName evidence="14">AAA+ ATPase domain-containing protein</fullName>
    </recommendedName>
</protein>
<dbReference type="PaxDb" id="65489-OBART11G07710.1"/>
<dbReference type="Gene3D" id="3.40.50.300">
    <property type="entry name" value="P-loop containing nucleotide triphosphate hydrolases"/>
    <property type="match status" value="1"/>
</dbReference>
<dbReference type="SUPFAM" id="SSF52058">
    <property type="entry name" value="L domain-like"/>
    <property type="match status" value="1"/>
</dbReference>
<dbReference type="InterPro" id="IPR055414">
    <property type="entry name" value="LRR_R13L4/SHOC2-like"/>
</dbReference>
<keyword evidence="4" id="KW-0547">Nucleotide-binding</keyword>
<proteinExistence type="inferred from homology"/>
<dbReference type="FunFam" id="1.10.10.10:FF:000322">
    <property type="entry name" value="Probable disease resistance protein At1g63360"/>
    <property type="match status" value="1"/>
</dbReference>
<dbReference type="PANTHER" id="PTHR23155">
    <property type="entry name" value="DISEASE RESISTANCE PROTEIN RP"/>
    <property type="match status" value="1"/>
</dbReference>
<keyword evidence="13" id="KW-1185">Reference proteome</keyword>
<dbReference type="InterPro" id="IPR044974">
    <property type="entry name" value="Disease_R_plants"/>
</dbReference>
<dbReference type="InterPro" id="IPR032675">
    <property type="entry name" value="LRR_dom_sf"/>
</dbReference>
<dbReference type="Pfam" id="PF00931">
    <property type="entry name" value="NB-ARC"/>
    <property type="match status" value="1"/>
</dbReference>
<evidence type="ECO:0008006" key="14">
    <source>
        <dbReference type="Google" id="ProtNLM"/>
    </source>
</evidence>
<dbReference type="Gene3D" id="1.20.5.4130">
    <property type="match status" value="1"/>
</dbReference>
<name>A0A0D3HJY0_9ORYZ</name>
<keyword evidence="3" id="KW-0677">Repeat</keyword>
<dbReference type="GO" id="GO:0043531">
    <property type="term" value="F:ADP binding"/>
    <property type="evidence" value="ECO:0007669"/>
    <property type="project" value="InterPro"/>
</dbReference>
<dbReference type="Gramene" id="OBART11G07710.1">
    <property type="protein sequence ID" value="OBART11G07710.1"/>
    <property type="gene ID" value="OBART11G07710"/>
</dbReference>
<dbReference type="GO" id="GO:0002758">
    <property type="term" value="P:innate immune response-activating signaling pathway"/>
    <property type="evidence" value="ECO:0007669"/>
    <property type="project" value="UniProtKB-ARBA"/>
</dbReference>
<evidence type="ECO:0000256" key="6">
    <source>
        <dbReference type="ARBA" id="ARBA00023054"/>
    </source>
</evidence>
<dbReference type="HOGENOM" id="CLU_000837_25_4_1"/>
<evidence type="ECO:0000256" key="4">
    <source>
        <dbReference type="ARBA" id="ARBA00022741"/>
    </source>
</evidence>
<dbReference type="Gene3D" id="1.10.8.430">
    <property type="entry name" value="Helical domain of apoptotic protease-activating factors"/>
    <property type="match status" value="1"/>
</dbReference>
<dbReference type="CDD" id="cd14798">
    <property type="entry name" value="RX-CC_like"/>
    <property type="match status" value="1"/>
</dbReference>
<evidence type="ECO:0000259" key="11">
    <source>
        <dbReference type="Pfam" id="PF23598"/>
    </source>
</evidence>
<dbReference type="InterPro" id="IPR041118">
    <property type="entry name" value="Rx_N"/>
</dbReference>
<dbReference type="InterPro" id="IPR058922">
    <property type="entry name" value="WHD_DRP"/>
</dbReference>
<dbReference type="PRINTS" id="PR00364">
    <property type="entry name" value="DISEASERSIST"/>
</dbReference>
<reference evidence="12" key="2">
    <citation type="submission" date="2015-03" db="UniProtKB">
        <authorList>
            <consortium name="EnsemblPlants"/>
        </authorList>
    </citation>
    <scope>IDENTIFICATION</scope>
</reference>
<evidence type="ECO:0000313" key="13">
    <source>
        <dbReference type="Proteomes" id="UP000026960"/>
    </source>
</evidence>
<dbReference type="InterPro" id="IPR036388">
    <property type="entry name" value="WH-like_DNA-bd_sf"/>
</dbReference>
<dbReference type="STRING" id="65489.A0A0D3HJY0"/>
<dbReference type="InterPro" id="IPR042197">
    <property type="entry name" value="Apaf_helical"/>
</dbReference>
<dbReference type="InterPro" id="IPR038005">
    <property type="entry name" value="RX-like_CC"/>
</dbReference>
<evidence type="ECO:0000313" key="12">
    <source>
        <dbReference type="EnsemblPlants" id="OBART11G07710.1"/>
    </source>
</evidence>
<dbReference type="InterPro" id="IPR027417">
    <property type="entry name" value="P-loop_NTPase"/>
</dbReference>
<dbReference type="SUPFAM" id="SSF52540">
    <property type="entry name" value="P-loop containing nucleoside triphosphate hydrolases"/>
    <property type="match status" value="1"/>
</dbReference>
<dbReference type="PANTHER" id="PTHR23155:SF972">
    <property type="entry name" value="OS11G0238700 PROTEIN"/>
    <property type="match status" value="1"/>
</dbReference>
<dbReference type="InterPro" id="IPR002182">
    <property type="entry name" value="NB-ARC"/>
</dbReference>
<feature type="domain" description="Disease resistance protein winged helix" evidence="10">
    <location>
        <begin position="440"/>
        <end position="507"/>
    </location>
</feature>
<dbReference type="eggNOG" id="KOG4658">
    <property type="taxonomic scope" value="Eukaryota"/>
</dbReference>